<evidence type="ECO:0000256" key="2">
    <source>
        <dbReference type="ARBA" id="ARBA00044777"/>
    </source>
</evidence>
<protein>
    <recommendedName>
        <fullName evidence="2">Segregation and condensation protein A</fullName>
    </recommendedName>
</protein>
<dbReference type="PANTHER" id="PTHR33969:SF2">
    <property type="entry name" value="SEGREGATION AND CONDENSATION PROTEIN A"/>
    <property type="match status" value="1"/>
</dbReference>
<accession>A0ABQ6HM97</accession>
<sequence>MMTEVTPGGAPPLDPQVPGGVLTRRATVTPFQVHLDVFDGPFDLLLGLISKHKLDITEIALATVTDEFIAHIKAARAADTDWDLSQASEFLLVAATLLDLKAARLLPSVGPEDEEDLALIEARDLLFARLLQYRAYKQIASAFDHQMHTAGRMTARSAGLEPAFAQLLPELVLTITPEQLAMIAARALAPKEPAHVGVSHLHAPVVSVREQAAIVVDRLRTSGPTSFRSLVADADSTLVIVARFLALLELFKEQVLAFDQEEALGELSVRWTGDDVTAIDVGEEFDEGDEPSTPSTPTPSTSGGSDE</sequence>
<evidence type="ECO:0000256" key="1">
    <source>
        <dbReference type="ARBA" id="ARBA00022829"/>
    </source>
</evidence>
<reference evidence="5" key="1">
    <citation type="journal article" date="2019" name="Int. J. Syst. Evol. Microbiol.">
        <title>The Global Catalogue of Microorganisms (GCM) 10K type strain sequencing project: providing services to taxonomists for standard genome sequencing and annotation.</title>
        <authorList>
            <consortium name="The Broad Institute Genomics Platform"/>
            <consortium name="The Broad Institute Genome Sequencing Center for Infectious Disease"/>
            <person name="Wu L."/>
            <person name="Ma J."/>
        </authorList>
    </citation>
    <scope>NUCLEOTIDE SEQUENCE [LARGE SCALE GENOMIC DNA]</scope>
    <source>
        <strain evidence="5">NBRC 105830</strain>
    </source>
</reference>
<name>A0ABQ6HM97_9MICO</name>
<dbReference type="Proteomes" id="UP001157109">
    <property type="component" value="Unassembled WGS sequence"/>
</dbReference>
<keyword evidence="1" id="KW-0159">Chromosome partition</keyword>
<dbReference type="PANTHER" id="PTHR33969">
    <property type="entry name" value="SEGREGATION AND CONDENSATION PROTEIN A"/>
    <property type="match status" value="1"/>
</dbReference>
<evidence type="ECO:0000256" key="3">
    <source>
        <dbReference type="SAM" id="MobiDB-lite"/>
    </source>
</evidence>
<feature type="region of interest" description="Disordered" evidence="3">
    <location>
        <begin position="281"/>
        <end position="307"/>
    </location>
</feature>
<evidence type="ECO:0000313" key="4">
    <source>
        <dbReference type="EMBL" id="GMA19569.1"/>
    </source>
</evidence>
<proteinExistence type="predicted"/>
<gene>
    <name evidence="4" type="ORF">GCM10025862_15900</name>
</gene>
<keyword evidence="5" id="KW-1185">Reference proteome</keyword>
<feature type="compositionally biased region" description="Acidic residues" evidence="3">
    <location>
        <begin position="281"/>
        <end position="290"/>
    </location>
</feature>
<evidence type="ECO:0000313" key="5">
    <source>
        <dbReference type="Proteomes" id="UP001157109"/>
    </source>
</evidence>
<dbReference type="EMBL" id="BSUJ01000001">
    <property type="protein sequence ID" value="GMA19569.1"/>
    <property type="molecule type" value="Genomic_DNA"/>
</dbReference>
<organism evidence="4 5">
    <name type="scientific">Arsenicicoccus piscis</name>
    <dbReference type="NCBI Taxonomy" id="673954"/>
    <lineage>
        <taxon>Bacteria</taxon>
        <taxon>Bacillati</taxon>
        <taxon>Actinomycetota</taxon>
        <taxon>Actinomycetes</taxon>
        <taxon>Micrococcales</taxon>
        <taxon>Intrasporangiaceae</taxon>
        <taxon>Arsenicicoccus</taxon>
    </lineage>
</organism>
<dbReference type="Pfam" id="PF02616">
    <property type="entry name" value="SMC_ScpA"/>
    <property type="match status" value="1"/>
</dbReference>
<dbReference type="InterPro" id="IPR003768">
    <property type="entry name" value="ScpA"/>
</dbReference>
<feature type="compositionally biased region" description="Low complexity" evidence="3">
    <location>
        <begin position="291"/>
        <end position="307"/>
    </location>
</feature>
<comment type="caution">
    <text evidence="4">The sequence shown here is derived from an EMBL/GenBank/DDBJ whole genome shotgun (WGS) entry which is preliminary data.</text>
</comment>
<dbReference type="Gene3D" id="6.10.250.2410">
    <property type="match status" value="1"/>
</dbReference>